<feature type="compositionally biased region" description="Polar residues" evidence="8">
    <location>
        <begin position="194"/>
        <end position="216"/>
    </location>
</feature>
<name>A0A9P6MV88_9FUNG</name>
<comment type="caution">
    <text evidence="9">The sequence shown here is derived from an EMBL/GenBank/DDBJ whole genome shotgun (WGS) entry which is preliminary data.</text>
</comment>
<evidence type="ECO:0000256" key="6">
    <source>
        <dbReference type="ARBA" id="ARBA00032058"/>
    </source>
</evidence>
<evidence type="ECO:0000256" key="2">
    <source>
        <dbReference type="ARBA" id="ARBA00022490"/>
    </source>
</evidence>
<evidence type="ECO:0000256" key="7">
    <source>
        <dbReference type="ARBA" id="ARBA00032129"/>
    </source>
</evidence>
<evidence type="ECO:0000256" key="1">
    <source>
        <dbReference type="ARBA" id="ARBA00004496"/>
    </source>
</evidence>
<evidence type="ECO:0000256" key="4">
    <source>
        <dbReference type="ARBA" id="ARBA00023787"/>
    </source>
</evidence>
<evidence type="ECO:0000256" key="5">
    <source>
        <dbReference type="ARBA" id="ARBA00023849"/>
    </source>
</evidence>
<protein>
    <recommendedName>
        <fullName evidence="5">Peroxiredoxin-like 2A</fullName>
    </recommendedName>
    <alternativeName>
        <fullName evidence="7">Peroxiredoxin-like 2 activated in M-CSF stimulated monocytes</fullName>
    </alternativeName>
    <alternativeName>
        <fullName evidence="6">Redox-regulatory protein FAM213A</fullName>
    </alternativeName>
</protein>
<dbReference type="InterPro" id="IPR032801">
    <property type="entry name" value="PXL2A/B/C"/>
</dbReference>
<sequence length="216" mass="23838">MSKTYNTKTKYSDIKDITLEDFLGVETPQILPAHDLWKDQSTIVIGSSTIYHDIIGLKMICVVHEKEGADIFQNEFWHGKVYFDAEKDFYKALGGGRLRVGGWEQLIRPSFWRYLVRNKRSGVKGNFEGDGSILGGLLVVSAGDNGIAYEHIEKVWGDIAHADKVLEACSQLTGVALSKGTLAKAQEEHDTLHQKMQASSTKRQAGANTSCSTGTS</sequence>
<dbReference type="Proteomes" id="UP000703661">
    <property type="component" value="Unassembled WGS sequence"/>
</dbReference>
<reference evidence="9" key="1">
    <citation type="journal article" date="2020" name="Fungal Divers.">
        <title>Resolving the Mortierellaceae phylogeny through synthesis of multi-gene phylogenetics and phylogenomics.</title>
        <authorList>
            <person name="Vandepol N."/>
            <person name="Liber J."/>
            <person name="Desiro A."/>
            <person name="Na H."/>
            <person name="Kennedy M."/>
            <person name="Barry K."/>
            <person name="Grigoriev I.V."/>
            <person name="Miller A.N."/>
            <person name="O'Donnell K."/>
            <person name="Stajich J.E."/>
            <person name="Bonito G."/>
        </authorList>
    </citation>
    <scope>NUCLEOTIDE SEQUENCE</scope>
    <source>
        <strain evidence="9">NRRL 2769</strain>
    </source>
</reference>
<accession>A0A9P6MV88</accession>
<dbReference type="PANTHER" id="PTHR28630">
    <property type="match status" value="1"/>
</dbReference>
<feature type="region of interest" description="Disordered" evidence="8">
    <location>
        <begin position="192"/>
        <end position="216"/>
    </location>
</feature>
<keyword evidence="3" id="KW-0676">Redox-active center</keyword>
<dbReference type="GO" id="GO:0005737">
    <property type="term" value="C:cytoplasm"/>
    <property type="evidence" value="ECO:0007669"/>
    <property type="project" value="UniProtKB-SubCell"/>
</dbReference>
<dbReference type="AlphaFoldDB" id="A0A9P6MV88"/>
<dbReference type="EMBL" id="JAAAID010000740">
    <property type="protein sequence ID" value="KAG0014313.1"/>
    <property type="molecule type" value="Genomic_DNA"/>
</dbReference>
<evidence type="ECO:0000256" key="3">
    <source>
        <dbReference type="ARBA" id="ARBA00023284"/>
    </source>
</evidence>
<comment type="similarity">
    <text evidence="4">Belongs to the peroxiredoxin-like PRXL2 family. PRXL2A subfamily.</text>
</comment>
<keyword evidence="2" id="KW-0963">Cytoplasm</keyword>
<organism evidence="9 10">
    <name type="scientific">Entomortierella chlamydospora</name>
    <dbReference type="NCBI Taxonomy" id="101097"/>
    <lineage>
        <taxon>Eukaryota</taxon>
        <taxon>Fungi</taxon>
        <taxon>Fungi incertae sedis</taxon>
        <taxon>Mucoromycota</taxon>
        <taxon>Mortierellomycotina</taxon>
        <taxon>Mortierellomycetes</taxon>
        <taxon>Mortierellales</taxon>
        <taxon>Mortierellaceae</taxon>
        <taxon>Entomortierella</taxon>
    </lineage>
</organism>
<keyword evidence="10" id="KW-1185">Reference proteome</keyword>
<evidence type="ECO:0000313" key="9">
    <source>
        <dbReference type="EMBL" id="KAG0014313.1"/>
    </source>
</evidence>
<evidence type="ECO:0000256" key="8">
    <source>
        <dbReference type="SAM" id="MobiDB-lite"/>
    </source>
</evidence>
<gene>
    <name evidence="9" type="ORF">BGZ80_010520</name>
</gene>
<evidence type="ECO:0000313" key="10">
    <source>
        <dbReference type="Proteomes" id="UP000703661"/>
    </source>
</evidence>
<comment type="subcellular location">
    <subcellularLocation>
        <location evidence="1">Cytoplasm</location>
    </subcellularLocation>
</comment>
<dbReference type="Pfam" id="PF13911">
    <property type="entry name" value="AhpC-TSA_2"/>
    <property type="match status" value="1"/>
</dbReference>
<dbReference type="PANTHER" id="PTHR28630:SF31">
    <property type="entry name" value="PEROXIREDOXIN-LIKE 2A"/>
    <property type="match status" value="1"/>
</dbReference>
<proteinExistence type="inferred from homology"/>